<evidence type="ECO:0000313" key="2">
    <source>
        <dbReference type="EMBL" id="KAF7310303.1"/>
    </source>
</evidence>
<dbReference type="GeneID" id="59343384"/>
<organism evidence="2 3">
    <name type="scientific">Mycena indigotica</name>
    <dbReference type="NCBI Taxonomy" id="2126181"/>
    <lineage>
        <taxon>Eukaryota</taxon>
        <taxon>Fungi</taxon>
        <taxon>Dikarya</taxon>
        <taxon>Basidiomycota</taxon>
        <taxon>Agaricomycotina</taxon>
        <taxon>Agaricomycetes</taxon>
        <taxon>Agaricomycetidae</taxon>
        <taxon>Agaricales</taxon>
        <taxon>Marasmiineae</taxon>
        <taxon>Mycenaceae</taxon>
        <taxon>Mycena</taxon>
    </lineage>
</organism>
<evidence type="ECO:0000313" key="3">
    <source>
        <dbReference type="Proteomes" id="UP000636479"/>
    </source>
</evidence>
<feature type="region of interest" description="Disordered" evidence="1">
    <location>
        <begin position="202"/>
        <end position="300"/>
    </location>
</feature>
<dbReference type="AlphaFoldDB" id="A0A8H6T264"/>
<comment type="caution">
    <text evidence="2">The sequence shown here is derived from an EMBL/GenBank/DDBJ whole genome shotgun (WGS) entry which is preliminary data.</text>
</comment>
<protein>
    <submittedName>
        <fullName evidence="2">Uncharacterized protein</fullName>
    </submittedName>
</protein>
<feature type="compositionally biased region" description="Low complexity" evidence="1">
    <location>
        <begin position="289"/>
        <end position="300"/>
    </location>
</feature>
<feature type="compositionally biased region" description="Polar residues" evidence="1">
    <location>
        <begin position="1"/>
        <end position="12"/>
    </location>
</feature>
<gene>
    <name evidence="2" type="ORF">MIND_00404400</name>
</gene>
<reference evidence="2" key="1">
    <citation type="submission" date="2020-05" db="EMBL/GenBank/DDBJ databases">
        <title>Mycena genomes resolve the evolution of fungal bioluminescence.</title>
        <authorList>
            <person name="Tsai I.J."/>
        </authorList>
    </citation>
    <scope>NUCLEOTIDE SEQUENCE</scope>
    <source>
        <strain evidence="2">171206Taipei</strain>
    </source>
</reference>
<feature type="compositionally biased region" description="Low complexity" evidence="1">
    <location>
        <begin position="13"/>
        <end position="24"/>
    </location>
</feature>
<feature type="compositionally biased region" description="Basic and acidic residues" evidence="1">
    <location>
        <begin position="202"/>
        <end position="239"/>
    </location>
</feature>
<proteinExistence type="predicted"/>
<dbReference type="Proteomes" id="UP000636479">
    <property type="component" value="Unassembled WGS sequence"/>
</dbReference>
<keyword evidence="3" id="KW-1185">Reference proteome</keyword>
<dbReference type="OrthoDB" id="2989516at2759"/>
<name>A0A8H6T264_9AGAR</name>
<dbReference type="EMBL" id="JACAZF010000003">
    <property type="protein sequence ID" value="KAF7310303.1"/>
    <property type="molecule type" value="Genomic_DNA"/>
</dbReference>
<feature type="compositionally biased region" description="Polar residues" evidence="1">
    <location>
        <begin position="25"/>
        <end position="35"/>
    </location>
</feature>
<accession>A0A8H6T264</accession>
<dbReference type="RefSeq" id="XP_037223753.1">
    <property type="nucleotide sequence ID" value="XM_037360868.1"/>
</dbReference>
<feature type="region of interest" description="Disordered" evidence="1">
    <location>
        <begin position="1"/>
        <end position="48"/>
    </location>
</feature>
<sequence>MATHYQRQGQNQSRAAATAGSSGRYNHTTSHSQIDFPSGSRPLRAQTPLTSVPLRDDFDAITTTHRWSRYTRPTTADPTSEGFLAQLEAVTATRASTVIPRHHRRRNTMPTLSEISLDISQNRHAQGLRRTRGRDRIKSGQVQPTLEETGLDYEMVENNIIEEGPERTVSISKWREQVIRETDDDDAMSVYYVDVEGMVQKDRGYSTRRTRSDENRPRQGETTPDHSRSRPRTRTESTPRESGTLIQPDPFALPSPTAPFRVRAKQPPDTGNHSSISSIQLAPPKAKDSLSPSPVAPASPALPSLETVLRTCQPSLLHILPVLQAVGITTSENLRALALLTEEMRNREVRVEVLRMGVSLLEWAVLLDRVQRGL</sequence>
<evidence type="ECO:0000256" key="1">
    <source>
        <dbReference type="SAM" id="MobiDB-lite"/>
    </source>
</evidence>
<feature type="compositionally biased region" description="Polar residues" evidence="1">
    <location>
        <begin position="269"/>
        <end position="280"/>
    </location>
</feature>